<gene>
    <name evidence="23" type="ORF">CDD80_2876</name>
</gene>
<evidence type="ECO:0000256" key="9">
    <source>
        <dbReference type="ARBA" id="ARBA00022792"/>
    </source>
</evidence>
<dbReference type="EMBL" id="NJES01000256">
    <property type="protein sequence ID" value="PHH74732.1"/>
    <property type="molecule type" value="Genomic_DNA"/>
</dbReference>
<evidence type="ECO:0000256" key="3">
    <source>
        <dbReference type="ARBA" id="ARBA00004511"/>
    </source>
</evidence>
<keyword evidence="10 21" id="KW-1133">Transmembrane helix</keyword>
<evidence type="ECO:0000256" key="1">
    <source>
        <dbReference type="ARBA" id="ARBA00004439"/>
    </source>
</evidence>
<name>A0A2C5Z4V5_9HYPO</name>
<evidence type="ECO:0000313" key="23">
    <source>
        <dbReference type="EMBL" id="PHH74732.1"/>
    </source>
</evidence>
<comment type="function">
    <text evidence="21">Phospholipid scramblase involved in autophagy. Cycles between the preautophagosomal structure/phagophore assembly site (PAS) and the cytoplasmic vesicle pool and supplies membrane for the growing autophagosome. Lipid scramblase activity plays a key role in preautophagosomal structure/phagophore assembly by distributing the phospholipids that arrive through ATG2 from the cytoplasmic to the luminal leaflet of the bilayer, thereby driving autophagosomal membrane expansion.</text>
</comment>
<dbReference type="GO" id="GO:0006869">
    <property type="term" value="P:lipid transport"/>
    <property type="evidence" value="ECO:0007669"/>
    <property type="project" value="UniProtKB-KW"/>
</dbReference>
<evidence type="ECO:0000256" key="18">
    <source>
        <dbReference type="ARBA" id="ARBA00024621"/>
    </source>
</evidence>
<dbReference type="GO" id="GO:0005789">
    <property type="term" value="C:endoplasmic reticulum membrane"/>
    <property type="evidence" value="ECO:0007669"/>
    <property type="project" value="UniProtKB-SubCell"/>
</dbReference>
<evidence type="ECO:0000256" key="8">
    <source>
        <dbReference type="ARBA" id="ARBA00022692"/>
    </source>
</evidence>
<dbReference type="InterPro" id="IPR007241">
    <property type="entry name" value="Autophagy-rel_prot_9"/>
</dbReference>
<keyword evidence="7 21" id="KW-0813">Transport</keyword>
<evidence type="ECO:0000256" key="12">
    <source>
        <dbReference type="ARBA" id="ARBA00023034"/>
    </source>
</evidence>
<keyword evidence="15" id="KW-0968">Cytoplasmic vesicle</keyword>
<feature type="transmembrane region" description="Helical" evidence="21">
    <location>
        <begin position="66"/>
        <end position="92"/>
    </location>
</feature>
<evidence type="ECO:0000313" key="24">
    <source>
        <dbReference type="Proteomes" id="UP000226431"/>
    </source>
</evidence>
<dbReference type="InterPro" id="IPR018108">
    <property type="entry name" value="MCP_transmembrane"/>
</dbReference>
<dbReference type="GO" id="GO:0061709">
    <property type="term" value="P:reticulophagy"/>
    <property type="evidence" value="ECO:0007669"/>
    <property type="project" value="TreeGrafter"/>
</dbReference>
<dbReference type="GO" id="GO:0034045">
    <property type="term" value="C:phagophore assembly site membrane"/>
    <property type="evidence" value="ECO:0007669"/>
    <property type="project" value="UniProtKB-SubCell"/>
</dbReference>
<dbReference type="GO" id="GO:0034497">
    <property type="term" value="P:protein localization to phagophore assembly site"/>
    <property type="evidence" value="ECO:0007669"/>
    <property type="project" value="TreeGrafter"/>
</dbReference>
<dbReference type="GO" id="GO:0000422">
    <property type="term" value="P:autophagy of mitochondrion"/>
    <property type="evidence" value="ECO:0007669"/>
    <property type="project" value="TreeGrafter"/>
</dbReference>
<keyword evidence="9" id="KW-0999">Mitochondrion inner membrane</keyword>
<dbReference type="GO" id="GO:0034727">
    <property type="term" value="P:piecemeal microautophagy of the nucleus"/>
    <property type="evidence" value="ECO:0007669"/>
    <property type="project" value="TreeGrafter"/>
</dbReference>
<evidence type="ECO:0000256" key="17">
    <source>
        <dbReference type="ARBA" id="ARBA00024615"/>
    </source>
</evidence>
<comment type="catalytic activity">
    <reaction evidence="18">
        <text>a 1,2-diacyl-sn-glycero-3-phospho-(1D-myo-inositol-3-phosphate)(in) = a 1,2-diacyl-sn-glycero-3-phospho-(1D-myo-inositol-3-phosphate)(out)</text>
        <dbReference type="Rhea" id="RHEA:67920"/>
        <dbReference type="ChEBI" id="CHEBI:58088"/>
    </reaction>
</comment>
<evidence type="ECO:0000256" key="14">
    <source>
        <dbReference type="ARBA" id="ARBA00023136"/>
    </source>
</evidence>
<dbReference type="Pfam" id="PF00153">
    <property type="entry name" value="Mito_carr"/>
    <property type="match status" value="3"/>
</dbReference>
<dbReference type="PANTHER" id="PTHR13038:SF10">
    <property type="entry name" value="AUTOPHAGY-RELATED PROTEIN 9"/>
    <property type="match status" value="1"/>
</dbReference>
<dbReference type="OrthoDB" id="2020634at2759"/>
<comment type="caution">
    <text evidence="23">The sequence shown here is derived from an EMBL/GenBank/DDBJ whole genome shotgun (WGS) entry which is preliminary data.</text>
</comment>
<feature type="transmembrane region" description="Helical" evidence="21">
    <location>
        <begin position="415"/>
        <end position="433"/>
    </location>
</feature>
<feature type="transmembrane region" description="Helical" evidence="21">
    <location>
        <begin position="382"/>
        <end position="403"/>
    </location>
</feature>
<feature type="transmembrane region" description="Helical" evidence="21">
    <location>
        <begin position="127"/>
        <end position="143"/>
    </location>
</feature>
<comment type="similarity">
    <text evidence="5 21">Belongs to the ATG9 family.</text>
</comment>
<dbReference type="Pfam" id="PF04109">
    <property type="entry name" value="ATG9"/>
    <property type="match status" value="1"/>
</dbReference>
<comment type="catalytic activity">
    <reaction evidence="19">
        <text>a 1,2-diacyl-sn-glycero-3-phosphocholine(in) = a 1,2-diacyl-sn-glycero-3-phosphocholine(out)</text>
        <dbReference type="Rhea" id="RHEA:38571"/>
        <dbReference type="ChEBI" id="CHEBI:57643"/>
    </reaction>
</comment>
<keyword evidence="9" id="KW-0496">Mitochondrion</keyword>
<dbReference type="AlphaFoldDB" id="A0A2C5Z4V5"/>
<evidence type="ECO:0000256" key="4">
    <source>
        <dbReference type="ARBA" id="ARBA00004653"/>
    </source>
</evidence>
<organism evidence="23 24">
    <name type="scientific">Ophiocordyceps camponoti-rufipedis</name>
    <dbReference type="NCBI Taxonomy" id="2004952"/>
    <lineage>
        <taxon>Eukaryota</taxon>
        <taxon>Fungi</taxon>
        <taxon>Dikarya</taxon>
        <taxon>Ascomycota</taxon>
        <taxon>Pezizomycotina</taxon>
        <taxon>Sordariomycetes</taxon>
        <taxon>Hypocreomycetidae</taxon>
        <taxon>Hypocreales</taxon>
        <taxon>Ophiocordycipitaceae</taxon>
        <taxon>Ophiocordyceps</taxon>
    </lineage>
</organism>
<comment type="subcellular location">
    <subcellularLocation>
        <location evidence="1">Cytoplasmic vesicle membrane</location>
        <topology evidence="1">Multi-pass membrane protein</topology>
    </subcellularLocation>
    <subcellularLocation>
        <location evidence="2">Endoplasmic reticulum membrane</location>
        <topology evidence="2">Multi-pass membrane protein</topology>
    </subcellularLocation>
    <subcellularLocation>
        <location evidence="4">Golgi apparatus membrane</location>
        <topology evidence="4">Multi-pass membrane protein</topology>
    </subcellularLocation>
    <subcellularLocation>
        <location evidence="3 21">Preautophagosomal structure membrane</location>
        <topology evidence="3 21">Multi-pass membrane protein</topology>
    </subcellularLocation>
</comment>
<dbReference type="Gene3D" id="1.50.40.10">
    <property type="entry name" value="Mitochondrial carrier domain"/>
    <property type="match status" value="2"/>
</dbReference>
<evidence type="ECO:0000256" key="15">
    <source>
        <dbReference type="ARBA" id="ARBA00023329"/>
    </source>
</evidence>
<evidence type="ECO:0000256" key="2">
    <source>
        <dbReference type="ARBA" id="ARBA00004477"/>
    </source>
</evidence>
<sequence>MHWDSPTTQRQLQQDAVARPRPATRPKSLMTGLVAGSRREKSLWRWASTSNLDNFMRGVYQYYEGGGFWCILCANALWLLETLFVAVLLTLLSQCVDYAALPHSKSLDQIIVRQCTRKMSGLWNTGIWLYSFFFIWKSAQYFLEIRRLLHIRDFYLYLLEIPEQDMQTVSWQDVVARIMSLRDQNPKTATNMPQNVRRYLGSQSKDRLDAHDIANRLMRRDNYLIAMINKDVLDLSLPIPFFRGKQLYSKTMEWYLHYSILDMAFNDFGQVRQDFLRADRRGQLSQKLKQRFYFAGLLNLIFAPVVFAYVVIVYFFMYYNEYQKDPKLAAARKYTALAEWKFREFNELPHIFYERLHMSFPFATRYIDQFPKRMTEDVARSIAFMSGAITAVLAVCTILDSELFLGFEITKDRTVLFYLGLFGGIWAMTRGIISEESTVFNPEYALRSVIEYTHYMPDHWQGRLHSFEVKQEFSELYKMKVIIFLEEIMGIITTPLLLLFSLPNCSEQIVDFFREFTVHVDGLGYVCSFAVFDFKKDGGAGVQPGGGHDVREEYYSTKHGKMAASYYGFIDNYVINPRTGIPGHMPPGMRQQFYPPPTFPSLNSPTLAADMQGSHVGRLVESDHQPPAVSLGDSSRENSAVDMDEPEAGVLGMINQLRQTHHKHHRRGGVLYEALPPNFSLLQNMAAGAFAGIATRMQLLNPSSTTAYTGVLRSTYQIASGEGFFNLWRGMSSVIVGAGPAHAVYFATYEAVKHAMGGNQAGVHHPLAAATSGAAATIASDAFMNPFDVIKQRMQIQNSSKMYRSMVDCAKFVYKNEGLAAFYVSYPTTLSMTVPFTALQFLAYESLSTVMNPRKKYDPLTHCLAGAVAGGFAAALTTPMDVIKTILQTRGTSSDPEVRRVNGFADGCRLLCRKEGFRGFFKGVRPRVVTTMPSTAICWSAYEFSKAYFIKRNDAL</sequence>
<evidence type="ECO:0000256" key="16">
    <source>
        <dbReference type="ARBA" id="ARBA00024479"/>
    </source>
</evidence>
<dbReference type="InterPro" id="IPR023395">
    <property type="entry name" value="MCP_dom_sf"/>
</dbReference>
<evidence type="ECO:0000256" key="21">
    <source>
        <dbReference type="RuleBase" id="RU364027"/>
    </source>
</evidence>
<feature type="region of interest" description="Disordered" evidence="22">
    <location>
        <begin position="1"/>
        <end position="27"/>
    </location>
</feature>
<dbReference type="PROSITE" id="PS50920">
    <property type="entry name" value="SOLCAR"/>
    <property type="match status" value="3"/>
</dbReference>
<feature type="repeat" description="Solcar" evidence="20">
    <location>
        <begin position="857"/>
        <end position="948"/>
    </location>
</feature>
<dbReference type="PANTHER" id="PTHR13038">
    <property type="entry name" value="APG9 AUTOPHAGY 9"/>
    <property type="match status" value="1"/>
</dbReference>
<reference evidence="23 24" key="1">
    <citation type="submission" date="2017-06" db="EMBL/GenBank/DDBJ databases">
        <title>Ant-infecting Ophiocordyceps genomes reveal a high diversity of potential behavioral manipulation genes and a possible major role for enterotoxins.</title>
        <authorList>
            <person name="De Bekker C."/>
            <person name="Evans H.C."/>
            <person name="Brachmann A."/>
            <person name="Hughes D.P."/>
        </authorList>
    </citation>
    <scope>NUCLEOTIDE SEQUENCE [LARGE SCALE GENOMIC DNA]</scope>
    <source>
        <strain evidence="23 24">Map16</strain>
    </source>
</reference>
<evidence type="ECO:0000256" key="10">
    <source>
        <dbReference type="ARBA" id="ARBA00022989"/>
    </source>
</evidence>
<dbReference type="GO" id="GO:0000139">
    <property type="term" value="C:Golgi membrane"/>
    <property type="evidence" value="ECO:0007669"/>
    <property type="project" value="UniProtKB-SubCell"/>
</dbReference>
<protein>
    <recommendedName>
        <fullName evidence="6 21">Autophagy-related protein 9</fullName>
    </recommendedName>
</protein>
<dbReference type="STRING" id="2004952.A0A2C5Z4V5"/>
<keyword evidence="24" id="KW-1185">Reference proteome</keyword>
<dbReference type="GO" id="GO:0030659">
    <property type="term" value="C:cytoplasmic vesicle membrane"/>
    <property type="evidence" value="ECO:0007669"/>
    <property type="project" value="UniProtKB-SubCell"/>
</dbReference>
<keyword evidence="13 21" id="KW-0445">Lipid transport</keyword>
<feature type="repeat" description="Solcar" evidence="20">
    <location>
        <begin position="679"/>
        <end position="755"/>
    </location>
</feature>
<dbReference type="SUPFAM" id="SSF103506">
    <property type="entry name" value="Mitochondrial carrier"/>
    <property type="match status" value="1"/>
</dbReference>
<keyword evidence="12" id="KW-0333">Golgi apparatus</keyword>
<evidence type="ECO:0000256" key="11">
    <source>
        <dbReference type="ARBA" id="ARBA00023006"/>
    </source>
</evidence>
<evidence type="ECO:0000256" key="7">
    <source>
        <dbReference type="ARBA" id="ARBA00022448"/>
    </source>
</evidence>
<feature type="compositionally biased region" description="Polar residues" evidence="22">
    <location>
        <begin position="1"/>
        <end position="14"/>
    </location>
</feature>
<evidence type="ECO:0000256" key="13">
    <source>
        <dbReference type="ARBA" id="ARBA00023055"/>
    </source>
</evidence>
<proteinExistence type="inferred from homology"/>
<evidence type="ECO:0000256" key="6">
    <source>
        <dbReference type="ARBA" id="ARBA00018074"/>
    </source>
</evidence>
<evidence type="ECO:0000256" key="22">
    <source>
        <dbReference type="SAM" id="MobiDB-lite"/>
    </source>
</evidence>
<evidence type="ECO:0000256" key="20">
    <source>
        <dbReference type="PROSITE-ProRule" id="PRU00282"/>
    </source>
</evidence>
<keyword evidence="11 21" id="KW-0072">Autophagy</keyword>
<dbReference type="Proteomes" id="UP000226431">
    <property type="component" value="Unassembled WGS sequence"/>
</dbReference>
<keyword evidence="8 20" id="KW-0812">Transmembrane</keyword>
<accession>A0A2C5Z4V5</accession>
<feature type="repeat" description="Solcar" evidence="20">
    <location>
        <begin position="764"/>
        <end position="850"/>
    </location>
</feature>
<evidence type="ECO:0000256" key="19">
    <source>
        <dbReference type="ARBA" id="ARBA00024631"/>
    </source>
</evidence>
<dbReference type="GO" id="GO:0005776">
    <property type="term" value="C:autophagosome"/>
    <property type="evidence" value="ECO:0007669"/>
    <property type="project" value="TreeGrafter"/>
</dbReference>
<feature type="transmembrane region" description="Helical" evidence="21">
    <location>
        <begin position="292"/>
        <end position="317"/>
    </location>
</feature>
<comment type="catalytic activity">
    <reaction evidence="16">
        <text>a 1,2-diacyl-sn-glycero-3-phospho-L-serine(in) = a 1,2-diacyl-sn-glycero-3-phospho-L-serine(out)</text>
        <dbReference type="Rhea" id="RHEA:38663"/>
        <dbReference type="ChEBI" id="CHEBI:57262"/>
    </reaction>
</comment>
<evidence type="ECO:0000256" key="5">
    <source>
        <dbReference type="ARBA" id="ARBA00006185"/>
    </source>
</evidence>
<comment type="catalytic activity">
    <reaction evidence="17">
        <text>a 1,2-diacyl-sn-glycero-3-phosphoethanolamine(in) = a 1,2-diacyl-sn-glycero-3-phosphoethanolamine(out)</text>
        <dbReference type="Rhea" id="RHEA:38895"/>
        <dbReference type="ChEBI" id="CHEBI:64612"/>
    </reaction>
</comment>
<keyword evidence="14 20" id="KW-0472">Membrane</keyword>